<comment type="caution">
    <text evidence="1">The sequence shown here is derived from an EMBL/GenBank/DDBJ whole genome shotgun (WGS) entry which is preliminary data.</text>
</comment>
<sequence>MKTSFASPETLVIPFYNQIASYYWIYHWKIDLFMSTTASQALSQGFPSGFQSTEGHRFKSTDSIDSVDKLRISNLAKEPNPFEQSFGKSAQATDETETPNSKPTLPSISLISQSARFLQDEPVKLSPIILDPVTYKSQPQTYHSLQNPVHPPISTNQANVGNQASAHSMAMSQYASNSIYHHPSISSHPSQMMQHPYQKPHGYLSTVSMDPASLISNNSTPILHLNPYSSNGMLPPDFKGHIPMMPPLYSIPTSPKPKRSAGGRKRLPTDGMSPKKIDFLERNRKAALKCRQRKKMNFVELRRTLSC</sequence>
<reference evidence="1" key="1">
    <citation type="submission" date="2022-04" db="EMBL/GenBank/DDBJ databases">
        <title>Genome of the entomopathogenic fungus Entomophthora muscae.</title>
        <authorList>
            <person name="Elya C."/>
            <person name="Lovett B.R."/>
            <person name="Lee E."/>
            <person name="Macias A.M."/>
            <person name="Hajek A.E."/>
            <person name="De Bivort B.L."/>
            <person name="Kasson M.T."/>
            <person name="De Fine Licht H.H."/>
            <person name="Stajich J.E."/>
        </authorList>
    </citation>
    <scope>NUCLEOTIDE SEQUENCE</scope>
    <source>
        <strain evidence="1">Berkeley</strain>
    </source>
</reference>
<evidence type="ECO:0000313" key="1">
    <source>
        <dbReference type="EMBL" id="KAJ9063790.1"/>
    </source>
</evidence>
<name>A0ACC2SN52_9FUNG</name>
<keyword evidence="2" id="KW-1185">Reference proteome</keyword>
<dbReference type="Proteomes" id="UP001165960">
    <property type="component" value="Unassembled WGS sequence"/>
</dbReference>
<accession>A0ACC2SN52</accession>
<proteinExistence type="predicted"/>
<organism evidence="1 2">
    <name type="scientific">Entomophthora muscae</name>
    <dbReference type="NCBI Taxonomy" id="34485"/>
    <lineage>
        <taxon>Eukaryota</taxon>
        <taxon>Fungi</taxon>
        <taxon>Fungi incertae sedis</taxon>
        <taxon>Zoopagomycota</taxon>
        <taxon>Entomophthoromycotina</taxon>
        <taxon>Entomophthoromycetes</taxon>
        <taxon>Entomophthorales</taxon>
        <taxon>Entomophthoraceae</taxon>
        <taxon>Entomophthora</taxon>
    </lineage>
</organism>
<evidence type="ECO:0000313" key="2">
    <source>
        <dbReference type="Proteomes" id="UP001165960"/>
    </source>
</evidence>
<dbReference type="EMBL" id="QTSX02004647">
    <property type="protein sequence ID" value="KAJ9063790.1"/>
    <property type="molecule type" value="Genomic_DNA"/>
</dbReference>
<gene>
    <name evidence="1" type="ORF">DSO57_1037163</name>
</gene>
<protein>
    <submittedName>
        <fullName evidence="1">Uncharacterized protein</fullName>
    </submittedName>
</protein>